<dbReference type="EMBL" id="JAKNCJ010000003">
    <property type="protein sequence ID" value="MCL6423469.1"/>
    <property type="molecule type" value="Genomic_DNA"/>
</dbReference>
<dbReference type="InterPro" id="IPR005543">
    <property type="entry name" value="PASTA_dom"/>
</dbReference>
<reference evidence="13" key="1">
    <citation type="submission" date="2022-02" db="EMBL/GenBank/DDBJ databases">
        <authorList>
            <person name="Lee M."/>
            <person name="Kim S.-J."/>
            <person name="Jung M.-Y."/>
        </authorList>
    </citation>
    <scope>NUCLEOTIDE SEQUENCE</scope>
    <source>
        <strain evidence="13">JHP9</strain>
    </source>
</reference>
<dbReference type="SMART" id="SM00220">
    <property type="entry name" value="S_TKc"/>
    <property type="match status" value="1"/>
</dbReference>
<evidence type="ECO:0000256" key="2">
    <source>
        <dbReference type="ARBA" id="ARBA00022527"/>
    </source>
</evidence>
<keyword evidence="5 13" id="KW-0418">Kinase</keyword>
<keyword evidence="14" id="KW-1185">Reference proteome</keyword>
<evidence type="ECO:0000259" key="11">
    <source>
        <dbReference type="PROSITE" id="PS50011"/>
    </source>
</evidence>
<dbReference type="Pfam" id="PF03793">
    <property type="entry name" value="PASTA"/>
    <property type="match status" value="4"/>
</dbReference>
<dbReference type="Proteomes" id="UP001203761">
    <property type="component" value="Unassembled WGS sequence"/>
</dbReference>
<dbReference type="PANTHER" id="PTHR43289:SF34">
    <property type="entry name" value="SERINE_THREONINE-PROTEIN KINASE YBDM-RELATED"/>
    <property type="match status" value="1"/>
</dbReference>
<protein>
    <recommendedName>
        <fullName evidence="1">non-specific serine/threonine protein kinase</fullName>
        <ecNumber evidence="1">2.7.11.1</ecNumber>
    </recommendedName>
</protein>
<feature type="domain" description="PASTA" evidence="12">
    <location>
        <begin position="623"/>
        <end position="687"/>
    </location>
</feature>
<dbReference type="Gene3D" id="3.30.10.20">
    <property type="match status" value="4"/>
</dbReference>
<keyword evidence="3" id="KW-0808">Transferase</keyword>
<dbReference type="EC" id="2.7.11.1" evidence="1"/>
<comment type="caution">
    <text evidence="13">The sequence shown here is derived from an EMBL/GenBank/DDBJ whole genome shotgun (WGS) entry which is preliminary data.</text>
</comment>
<keyword evidence="4" id="KW-0547">Nucleotide-binding</keyword>
<proteinExistence type="predicted"/>
<feature type="domain" description="PASTA" evidence="12">
    <location>
        <begin position="490"/>
        <end position="556"/>
    </location>
</feature>
<dbReference type="Gene3D" id="1.10.510.10">
    <property type="entry name" value="Transferase(Phosphotransferase) domain 1"/>
    <property type="match status" value="1"/>
</dbReference>
<feature type="transmembrane region" description="Helical" evidence="10">
    <location>
        <begin position="397"/>
        <end position="419"/>
    </location>
</feature>
<dbReference type="PROSITE" id="PS00108">
    <property type="entry name" value="PROTEIN_KINASE_ST"/>
    <property type="match status" value="1"/>
</dbReference>
<dbReference type="CDD" id="cd06577">
    <property type="entry name" value="PASTA_pknB"/>
    <property type="match status" value="3"/>
</dbReference>
<accession>A0ABT0R2L0</accession>
<evidence type="ECO:0000259" key="12">
    <source>
        <dbReference type="PROSITE" id="PS51178"/>
    </source>
</evidence>
<evidence type="ECO:0000256" key="1">
    <source>
        <dbReference type="ARBA" id="ARBA00012513"/>
    </source>
</evidence>
<dbReference type="RefSeq" id="WP_249737545.1">
    <property type="nucleotide sequence ID" value="NZ_JAKNCJ010000003.1"/>
</dbReference>
<gene>
    <name evidence="13" type="primary">pknB</name>
    <name evidence="13" type="ORF">Bequi_08720</name>
</gene>
<evidence type="ECO:0000256" key="3">
    <source>
        <dbReference type="ARBA" id="ARBA00022679"/>
    </source>
</evidence>
<feature type="domain" description="PASTA" evidence="12">
    <location>
        <begin position="422"/>
        <end position="489"/>
    </location>
</feature>
<dbReference type="GO" id="GO:0016301">
    <property type="term" value="F:kinase activity"/>
    <property type="evidence" value="ECO:0007669"/>
    <property type="project" value="UniProtKB-KW"/>
</dbReference>
<dbReference type="NCBIfam" id="NF033483">
    <property type="entry name" value="PknB_PASTA_kin"/>
    <property type="match status" value="1"/>
</dbReference>
<feature type="domain" description="Protein kinase" evidence="11">
    <location>
        <begin position="18"/>
        <end position="278"/>
    </location>
</feature>
<dbReference type="PROSITE" id="PS51178">
    <property type="entry name" value="PASTA"/>
    <property type="match status" value="4"/>
</dbReference>
<sequence>MSAPATSPDSGVLLDGRYAVGELIARGGMATVYRGHDDRLDRVVALKIMHPHLAIDENFHRRFAREARAAARLAHPHVVGVFDQGEDGDRIYLSMELIEGGTLRTRIAEAGRLRVREALVIAEQVLEALQAAHAAGIVHRDIKPENILLTPCGSVKVADFGLARAIGSANSSASGTLLGTVAYISPEVVTRGHCDARSDLYSLAVVLYEMLAGRQPYLGEQPVHVAFQHVHEDIPAASALVATVPKEVDSLITWAASRDPEQRPRSAEDMLASVRELLRTLPPGVLDAEPAPLEETDTQDVPRLTAQMDDVDLERDAPARAFLSPAAGAPHALPAADDPGGEVPAGGEPAPDGAAAPAERADGEDERTREVSIGLPRPRRGRHLAVPLRGTSAALRLLAPLVLVLALIGGIAAGSWWYLTEGPGGDRTVPALAGTQLEAADASLTAQDLRTATEERFDPEVPAGRIISTSPEPGSVLKRGDTVELVVSKGVETFAVPAVEGMSLEQAQAQVDAVGLVLVEDEPAYSETVPEGSVISQSAEAEALPAGGEVHVVLSQGREPIAVPDQSGRGADAAQSALESAGFTVGRTQAHSPTVPAGSVISQSPAGGTAFRGDRVSLVVSLGPEMVAVPDVFRLSEADARAQLEAAGFAVAVEYERGTPVLGTVYEQSAAAGSQAAKGSTVTIKVF</sequence>
<feature type="region of interest" description="Disordered" evidence="9">
    <location>
        <begin position="329"/>
        <end position="373"/>
    </location>
</feature>
<dbReference type="SUPFAM" id="SSF56112">
    <property type="entry name" value="Protein kinase-like (PK-like)"/>
    <property type="match status" value="1"/>
</dbReference>
<dbReference type="InterPro" id="IPR000719">
    <property type="entry name" value="Prot_kinase_dom"/>
</dbReference>
<name>A0ABT0R2L0_9MICO</name>
<dbReference type="PROSITE" id="PS50011">
    <property type="entry name" value="PROTEIN_KINASE_DOM"/>
    <property type="match status" value="1"/>
</dbReference>
<evidence type="ECO:0000256" key="8">
    <source>
        <dbReference type="ARBA" id="ARBA00048679"/>
    </source>
</evidence>
<evidence type="ECO:0000256" key="7">
    <source>
        <dbReference type="ARBA" id="ARBA00047899"/>
    </source>
</evidence>
<dbReference type="SMART" id="SM00740">
    <property type="entry name" value="PASTA"/>
    <property type="match status" value="4"/>
</dbReference>
<comment type="catalytic activity">
    <reaction evidence="7">
        <text>L-threonyl-[protein] + ATP = O-phospho-L-threonyl-[protein] + ADP + H(+)</text>
        <dbReference type="Rhea" id="RHEA:46608"/>
        <dbReference type="Rhea" id="RHEA-COMP:11060"/>
        <dbReference type="Rhea" id="RHEA-COMP:11605"/>
        <dbReference type="ChEBI" id="CHEBI:15378"/>
        <dbReference type="ChEBI" id="CHEBI:30013"/>
        <dbReference type="ChEBI" id="CHEBI:30616"/>
        <dbReference type="ChEBI" id="CHEBI:61977"/>
        <dbReference type="ChEBI" id="CHEBI:456216"/>
        <dbReference type="EC" id="2.7.11.1"/>
    </reaction>
</comment>
<evidence type="ECO:0000313" key="14">
    <source>
        <dbReference type="Proteomes" id="UP001203761"/>
    </source>
</evidence>
<evidence type="ECO:0000256" key="9">
    <source>
        <dbReference type="SAM" id="MobiDB-lite"/>
    </source>
</evidence>
<feature type="region of interest" description="Disordered" evidence="9">
    <location>
        <begin position="283"/>
        <end position="303"/>
    </location>
</feature>
<evidence type="ECO:0000256" key="6">
    <source>
        <dbReference type="ARBA" id="ARBA00022840"/>
    </source>
</evidence>
<keyword evidence="6" id="KW-0067">ATP-binding</keyword>
<evidence type="ECO:0000313" key="13">
    <source>
        <dbReference type="EMBL" id="MCL6423469.1"/>
    </source>
</evidence>
<dbReference type="PANTHER" id="PTHR43289">
    <property type="entry name" value="MITOGEN-ACTIVATED PROTEIN KINASE KINASE KINASE 20-RELATED"/>
    <property type="match status" value="1"/>
</dbReference>
<dbReference type="Pfam" id="PF00069">
    <property type="entry name" value="Pkinase"/>
    <property type="match status" value="1"/>
</dbReference>
<evidence type="ECO:0000256" key="4">
    <source>
        <dbReference type="ARBA" id="ARBA00022741"/>
    </source>
</evidence>
<organism evidence="13 14">
    <name type="scientific">Brachybacterium equifaecis</name>
    <dbReference type="NCBI Taxonomy" id="2910770"/>
    <lineage>
        <taxon>Bacteria</taxon>
        <taxon>Bacillati</taxon>
        <taxon>Actinomycetota</taxon>
        <taxon>Actinomycetes</taxon>
        <taxon>Micrococcales</taxon>
        <taxon>Dermabacteraceae</taxon>
        <taxon>Brachybacterium</taxon>
    </lineage>
</organism>
<dbReference type="InterPro" id="IPR011009">
    <property type="entry name" value="Kinase-like_dom_sf"/>
</dbReference>
<feature type="domain" description="PASTA" evidence="12">
    <location>
        <begin position="557"/>
        <end position="622"/>
    </location>
</feature>
<keyword evidence="10" id="KW-1133">Transmembrane helix</keyword>
<dbReference type="Gene3D" id="3.30.200.20">
    <property type="entry name" value="Phosphorylase Kinase, domain 1"/>
    <property type="match status" value="1"/>
</dbReference>
<evidence type="ECO:0000256" key="10">
    <source>
        <dbReference type="SAM" id="Phobius"/>
    </source>
</evidence>
<evidence type="ECO:0000256" key="5">
    <source>
        <dbReference type="ARBA" id="ARBA00022777"/>
    </source>
</evidence>
<keyword evidence="10" id="KW-0812">Transmembrane</keyword>
<dbReference type="InterPro" id="IPR008271">
    <property type="entry name" value="Ser/Thr_kinase_AS"/>
</dbReference>
<keyword evidence="10" id="KW-0472">Membrane</keyword>
<comment type="catalytic activity">
    <reaction evidence="8">
        <text>L-seryl-[protein] + ATP = O-phospho-L-seryl-[protein] + ADP + H(+)</text>
        <dbReference type="Rhea" id="RHEA:17989"/>
        <dbReference type="Rhea" id="RHEA-COMP:9863"/>
        <dbReference type="Rhea" id="RHEA-COMP:11604"/>
        <dbReference type="ChEBI" id="CHEBI:15378"/>
        <dbReference type="ChEBI" id="CHEBI:29999"/>
        <dbReference type="ChEBI" id="CHEBI:30616"/>
        <dbReference type="ChEBI" id="CHEBI:83421"/>
        <dbReference type="ChEBI" id="CHEBI:456216"/>
        <dbReference type="EC" id="2.7.11.1"/>
    </reaction>
</comment>
<feature type="compositionally biased region" description="Low complexity" evidence="9">
    <location>
        <begin position="329"/>
        <end position="358"/>
    </location>
</feature>
<dbReference type="CDD" id="cd14014">
    <property type="entry name" value="STKc_PknB_like"/>
    <property type="match status" value="1"/>
</dbReference>
<keyword evidence="2" id="KW-0723">Serine/threonine-protein kinase</keyword>